<dbReference type="Proteomes" id="UP001331761">
    <property type="component" value="Unassembled WGS sequence"/>
</dbReference>
<evidence type="ECO:0000313" key="1">
    <source>
        <dbReference type="EMBL" id="KAK5966189.1"/>
    </source>
</evidence>
<sequence>MDVRKKIDHLSMMEPKDWKNDYLKEALKSFLDALKKRLDSPAQEIQNEDYNKGSQFLDHFCCAFIHKEGCDMARIELRIIEYPKYAETPKKKLRGLAILTEATIDDLEFRV</sequence>
<accession>A0AAN8F031</accession>
<evidence type="ECO:0000313" key="2">
    <source>
        <dbReference type="Proteomes" id="UP001331761"/>
    </source>
</evidence>
<dbReference type="EMBL" id="WIXE01023764">
    <property type="protein sequence ID" value="KAK5966189.1"/>
    <property type="molecule type" value="Genomic_DNA"/>
</dbReference>
<reference evidence="1 2" key="1">
    <citation type="submission" date="2019-10" db="EMBL/GenBank/DDBJ databases">
        <title>Assembly and Annotation for the nematode Trichostrongylus colubriformis.</title>
        <authorList>
            <person name="Martin J."/>
        </authorList>
    </citation>
    <scope>NUCLEOTIDE SEQUENCE [LARGE SCALE GENOMIC DNA]</scope>
    <source>
        <strain evidence="1">G859</strain>
        <tissue evidence="1">Whole worm</tissue>
    </source>
</reference>
<keyword evidence="2" id="KW-1185">Reference proteome</keyword>
<proteinExistence type="predicted"/>
<comment type="caution">
    <text evidence="1">The sequence shown here is derived from an EMBL/GenBank/DDBJ whole genome shotgun (WGS) entry which is preliminary data.</text>
</comment>
<name>A0AAN8F031_TRICO</name>
<dbReference type="AlphaFoldDB" id="A0AAN8F031"/>
<organism evidence="1 2">
    <name type="scientific">Trichostrongylus colubriformis</name>
    <name type="common">Black scour worm</name>
    <dbReference type="NCBI Taxonomy" id="6319"/>
    <lineage>
        <taxon>Eukaryota</taxon>
        <taxon>Metazoa</taxon>
        <taxon>Ecdysozoa</taxon>
        <taxon>Nematoda</taxon>
        <taxon>Chromadorea</taxon>
        <taxon>Rhabditida</taxon>
        <taxon>Rhabditina</taxon>
        <taxon>Rhabditomorpha</taxon>
        <taxon>Strongyloidea</taxon>
        <taxon>Trichostrongylidae</taxon>
        <taxon>Trichostrongylus</taxon>
    </lineage>
</organism>
<protein>
    <submittedName>
        <fullName evidence="1">Uncharacterized protein</fullName>
    </submittedName>
</protein>
<gene>
    <name evidence="1" type="ORF">GCK32_022639</name>
</gene>